<dbReference type="InterPro" id="IPR029058">
    <property type="entry name" value="AB_hydrolase_fold"/>
</dbReference>
<dbReference type="NCBIfam" id="NF007954">
    <property type="entry name" value="PRK10673.1"/>
    <property type="match status" value="1"/>
</dbReference>
<dbReference type="PANTHER" id="PTHR46118:SF4">
    <property type="entry name" value="PROTEIN ABHD11"/>
    <property type="match status" value="1"/>
</dbReference>
<protein>
    <submittedName>
        <fullName evidence="3">Esterase</fullName>
    </submittedName>
</protein>
<gene>
    <name evidence="3" type="primary">ybfF</name>
    <name evidence="3" type="ORF">IV433_10820</name>
</gene>
<proteinExistence type="predicted"/>
<evidence type="ECO:0000256" key="1">
    <source>
        <dbReference type="ARBA" id="ARBA00022801"/>
    </source>
</evidence>
<dbReference type="PRINTS" id="PR00111">
    <property type="entry name" value="ABHYDROLASE"/>
</dbReference>
<dbReference type="Proteomes" id="UP000636811">
    <property type="component" value="Unassembled WGS sequence"/>
</dbReference>
<dbReference type="RefSeq" id="WP_195814338.1">
    <property type="nucleotide sequence ID" value="NZ_JADOBI010000004.1"/>
</dbReference>
<sequence length="262" mass="29254">MNFAMKLHYRLQEPEVAGSDALPVLLIHGLFGTLDNLGILARDLKQQHRVLQVDLRNHGQSGRSPEMSYAAMAQDLMETLDEVGFQKFIVIGHSMGGKAAMALTALIPDRIEKLIAIDIAPVDYHVRRHDEIFAAINAVTGAGLRDRSSATECMHQYIKEDGVIQFLLKSFRQGEWCFNVPVLLSEYAKIVGWEEVPAWDHPALFIRGGDSPYVQDAYREDIGRQFPQAKAYVVAGAGHWVHAEKPDAVLRAVHRFIDSPSV</sequence>
<dbReference type="EMBL" id="JADOBI010000004">
    <property type="protein sequence ID" value="MBF7979899.1"/>
    <property type="molecule type" value="Genomic_DNA"/>
</dbReference>
<dbReference type="Gene3D" id="3.40.50.1820">
    <property type="entry name" value="alpha/beta hydrolase"/>
    <property type="match status" value="1"/>
</dbReference>
<dbReference type="SUPFAM" id="SSF53474">
    <property type="entry name" value="alpha/beta-Hydrolases"/>
    <property type="match status" value="1"/>
</dbReference>
<keyword evidence="1" id="KW-0378">Hydrolase</keyword>
<feature type="domain" description="AB hydrolase-1" evidence="2">
    <location>
        <begin position="23"/>
        <end position="119"/>
    </location>
</feature>
<organism evidence="3 4">
    <name type="scientific">Rahnella laticis</name>
    <dbReference type="NCBI Taxonomy" id="2787622"/>
    <lineage>
        <taxon>Bacteria</taxon>
        <taxon>Pseudomonadati</taxon>
        <taxon>Pseudomonadota</taxon>
        <taxon>Gammaproteobacteria</taxon>
        <taxon>Enterobacterales</taxon>
        <taxon>Yersiniaceae</taxon>
        <taxon>Rahnella</taxon>
    </lineage>
</organism>
<dbReference type="InterPro" id="IPR000073">
    <property type="entry name" value="AB_hydrolase_1"/>
</dbReference>
<accession>A0ABS0E481</accession>
<name>A0ABS0E481_9GAMM</name>
<evidence type="ECO:0000313" key="4">
    <source>
        <dbReference type="Proteomes" id="UP000636811"/>
    </source>
</evidence>
<dbReference type="Pfam" id="PF00561">
    <property type="entry name" value="Abhydrolase_1"/>
    <property type="match status" value="1"/>
</dbReference>
<evidence type="ECO:0000313" key="3">
    <source>
        <dbReference type="EMBL" id="MBF7979899.1"/>
    </source>
</evidence>
<keyword evidence="4" id="KW-1185">Reference proteome</keyword>
<evidence type="ECO:0000259" key="2">
    <source>
        <dbReference type="Pfam" id="PF00561"/>
    </source>
</evidence>
<reference evidence="3 4" key="1">
    <citation type="submission" date="2020-11" db="EMBL/GenBank/DDBJ databases">
        <title>Taxonomic investigation of Rahnella strains.</title>
        <authorList>
            <person name="Lee S.D."/>
        </authorList>
    </citation>
    <scope>NUCLEOTIDE SEQUENCE [LARGE SCALE GENOMIC DNA]</scope>
    <source>
        <strain evidence="3 4">SAP-17</strain>
    </source>
</reference>
<dbReference type="PANTHER" id="PTHR46118">
    <property type="entry name" value="PROTEIN ABHD11"/>
    <property type="match status" value="1"/>
</dbReference>
<comment type="caution">
    <text evidence="3">The sequence shown here is derived from an EMBL/GenBank/DDBJ whole genome shotgun (WGS) entry which is preliminary data.</text>
</comment>